<dbReference type="InterPro" id="IPR012675">
    <property type="entry name" value="Beta-grasp_dom_sf"/>
</dbReference>
<dbReference type="InterPro" id="IPR041414">
    <property type="entry name" value="Raco-like_middle"/>
</dbReference>
<dbReference type="Pfam" id="PF17651">
    <property type="entry name" value="Raco_middle"/>
    <property type="match status" value="1"/>
</dbReference>
<dbReference type="Proteomes" id="UP000000641">
    <property type="component" value="Chromosome"/>
</dbReference>
<dbReference type="InterPro" id="IPR040506">
    <property type="entry name" value="RACo_linker"/>
</dbReference>
<gene>
    <name evidence="2" type="ordered locus">Tpen_1384</name>
</gene>
<dbReference type="GO" id="GO:0051536">
    <property type="term" value="F:iron-sulfur cluster binding"/>
    <property type="evidence" value="ECO:0007669"/>
    <property type="project" value="InterPro"/>
</dbReference>
<dbReference type="InterPro" id="IPR043129">
    <property type="entry name" value="ATPase_NBD"/>
</dbReference>
<keyword evidence="3" id="KW-1185">Reference proteome</keyword>
<dbReference type="EnsemblBacteria" id="ABL78781">
    <property type="protein sequence ID" value="ABL78781"/>
    <property type="gene ID" value="Tpen_1384"/>
</dbReference>
<evidence type="ECO:0000313" key="2">
    <source>
        <dbReference type="EMBL" id="ABL78781.1"/>
    </source>
</evidence>
<dbReference type="OrthoDB" id="31557at2157"/>
<name>A1S001_THEPD</name>
<dbReference type="InterPro" id="IPR036010">
    <property type="entry name" value="2Fe-2S_ferredoxin-like_sf"/>
</dbReference>
<evidence type="ECO:0000259" key="1">
    <source>
        <dbReference type="PROSITE" id="PS51085"/>
    </source>
</evidence>
<dbReference type="SUPFAM" id="SSF54292">
    <property type="entry name" value="2Fe-2S ferredoxin-like"/>
    <property type="match status" value="1"/>
</dbReference>
<dbReference type="Gene3D" id="3.10.20.30">
    <property type="match status" value="1"/>
</dbReference>
<dbReference type="PANTHER" id="PTHR42895:SF2">
    <property type="entry name" value="IRON-SULFUR CLUSTER PROTEIN"/>
    <property type="match status" value="1"/>
</dbReference>
<evidence type="ECO:0000313" key="3">
    <source>
        <dbReference type="Proteomes" id="UP000000641"/>
    </source>
</evidence>
<dbReference type="Pfam" id="PF00111">
    <property type="entry name" value="Fer2"/>
    <property type="match status" value="1"/>
</dbReference>
<dbReference type="InterPro" id="IPR042259">
    <property type="entry name" value="Raco-like_middle_sf"/>
</dbReference>
<dbReference type="Pfam" id="PF14574">
    <property type="entry name" value="RACo_C_ter"/>
    <property type="match status" value="1"/>
</dbReference>
<dbReference type="PROSITE" id="PS51085">
    <property type="entry name" value="2FE2S_FER_2"/>
    <property type="match status" value="1"/>
</dbReference>
<accession>A1S001</accession>
<dbReference type="Gene3D" id="3.10.20.880">
    <property type="match status" value="1"/>
</dbReference>
<dbReference type="RefSeq" id="WP_011753046.1">
    <property type="nucleotide sequence ID" value="NC_008698.1"/>
</dbReference>
<dbReference type="GeneID" id="4600667"/>
<dbReference type="HOGENOM" id="CLU_019091_0_0_2"/>
<reference evidence="3" key="1">
    <citation type="journal article" date="2008" name="J. Bacteriol.">
        <title>Genome sequence of Thermofilum pendens reveals an exceptional loss of biosynthetic pathways without genome reduction.</title>
        <authorList>
            <person name="Anderson I."/>
            <person name="Rodriguez J."/>
            <person name="Susanti D."/>
            <person name="Porat I."/>
            <person name="Reich C."/>
            <person name="Ulrich L.E."/>
            <person name="Elkins J.G."/>
            <person name="Mavromatis K."/>
            <person name="Lykidis A."/>
            <person name="Kim E."/>
            <person name="Thompson L.S."/>
            <person name="Nolan M."/>
            <person name="Land M."/>
            <person name="Copeland A."/>
            <person name="Lapidus A."/>
            <person name="Lucas S."/>
            <person name="Detter C."/>
            <person name="Zhulin I.B."/>
            <person name="Olsen G.J."/>
            <person name="Whitman W."/>
            <person name="Mukhopadhyay B."/>
            <person name="Bristow J."/>
            <person name="Kyrpides N."/>
        </authorList>
    </citation>
    <scope>NUCLEOTIDE SEQUENCE [LARGE SCALE GENOMIC DNA]</scope>
    <source>
        <strain evidence="3">DSM 2475 / Hrk 5</strain>
    </source>
</reference>
<dbReference type="KEGG" id="tpe:Tpen_1384"/>
<dbReference type="Pfam" id="PF17650">
    <property type="entry name" value="RACo_linker"/>
    <property type="match status" value="1"/>
</dbReference>
<dbReference type="EMBL" id="CP000505">
    <property type="protein sequence ID" value="ABL78781.1"/>
    <property type="molecule type" value="Genomic_DNA"/>
</dbReference>
<dbReference type="SUPFAM" id="SSF53067">
    <property type="entry name" value="Actin-like ATPase domain"/>
    <property type="match status" value="1"/>
</dbReference>
<dbReference type="CDD" id="cd00207">
    <property type="entry name" value="fer2"/>
    <property type="match status" value="1"/>
</dbReference>
<dbReference type="InterPro" id="IPR001041">
    <property type="entry name" value="2Fe-2S_ferredoxin-type"/>
</dbReference>
<dbReference type="AlphaFoldDB" id="A1S001"/>
<dbReference type="Gene3D" id="3.30.420.480">
    <property type="entry name" value="Domain of unknown function (DUF4445)"/>
    <property type="match status" value="1"/>
</dbReference>
<dbReference type="InterPro" id="IPR052911">
    <property type="entry name" value="Corrinoid_activation_enz"/>
</dbReference>
<sequence length="618" mass="65627">MPVVRVEPYGARVEVESGATLLEALARSGVRVASVCGGRGFCGKCRVLVTGGSSALSPPSRSESMLLGGDLGSGYRLACQARVHGDVAVYVPEESRESPGERVAAVDGYARPVRVAPPLRRVSLSLTPPSLSDWRSDEERLAEGLGRVLGGFEPPGLDVLRSLPRVARESSWSLEVVAWRGRVLSVEPGGSGRGTYAVAVDLGTSKLVAHLVDASRGVVVAKGFAENPQLAYGEDIMTRMDFASRSPGNLDLLRRVLVEGVNGLVARLRSSLGVRADEVYAFAFAGNTAMQHFLLGLDVSQLARAPYVAVTRRALEVRAADLGLEAGPGAVALVFPVIGGFVGGDAVADVLATGLHRRDYPAMLVDVGTNTEVVVGSGDRFLSGSAPSGPAFEGMQITFGMKAVSGAIDRVRVGEDGEVEYTTVGGARPRGICGSAMIDLVAELYRAGLLDARGRFRRDASTRRLRRGERGMEFVVAWAKETSIGRDIVFTEKDVEQVLLAKAAVSSAARTLMKMRGFKAEELEEVVVAGSFGSSLNVENALEIGLLPPVPPEKVWFAGNTAVGGAVLALVSEEALSELDEILSKVEFVEFAASPEWKAEFMNSLFIPYREPPSRLSR</sequence>
<protein>
    <submittedName>
        <fullName evidence="2">Ferredoxin</fullName>
    </submittedName>
</protein>
<dbReference type="PANTHER" id="PTHR42895">
    <property type="entry name" value="IRON-SULFUR CLUSTER-BINDING PROTEIN-RELATED"/>
    <property type="match status" value="1"/>
</dbReference>
<dbReference type="STRING" id="368408.Tpen_1384"/>
<dbReference type="eggNOG" id="arCOG02035">
    <property type="taxonomic scope" value="Archaea"/>
</dbReference>
<organism evidence="2 3">
    <name type="scientific">Thermofilum pendens (strain DSM 2475 / Hrk 5)</name>
    <dbReference type="NCBI Taxonomy" id="368408"/>
    <lineage>
        <taxon>Archaea</taxon>
        <taxon>Thermoproteota</taxon>
        <taxon>Thermoprotei</taxon>
        <taxon>Thermofilales</taxon>
        <taxon>Thermofilaceae</taxon>
        <taxon>Thermofilum</taxon>
    </lineage>
</organism>
<feature type="domain" description="2Fe-2S ferredoxin-type" evidence="1">
    <location>
        <begin position="2"/>
        <end position="95"/>
    </location>
</feature>
<dbReference type="InterPro" id="IPR027980">
    <property type="entry name" value="RACo_C"/>
</dbReference>
<proteinExistence type="predicted"/>